<name>A0A8J8BF50_9ACTN</name>
<dbReference type="AlphaFoldDB" id="A0A8J8BF50"/>
<dbReference type="PRINTS" id="PR00385">
    <property type="entry name" value="P450"/>
</dbReference>
<comment type="caution">
    <text evidence="4">The sequence shown here is derived from an EMBL/GenBank/DDBJ whole genome shotgun (WGS) entry which is preliminary data.</text>
</comment>
<dbReference type="GO" id="GO:0020037">
    <property type="term" value="F:heme binding"/>
    <property type="evidence" value="ECO:0007669"/>
    <property type="project" value="InterPro"/>
</dbReference>
<dbReference type="GO" id="GO:0004497">
    <property type="term" value="F:monooxygenase activity"/>
    <property type="evidence" value="ECO:0007669"/>
    <property type="project" value="InterPro"/>
</dbReference>
<dbReference type="PRINTS" id="PR00463">
    <property type="entry name" value="EP450I"/>
</dbReference>
<dbReference type="CDD" id="cd11053">
    <property type="entry name" value="CYP110-like"/>
    <property type="match status" value="1"/>
</dbReference>
<evidence type="ECO:0000256" key="2">
    <source>
        <dbReference type="PIRSR" id="PIRSR602401-1"/>
    </source>
</evidence>
<comment type="similarity">
    <text evidence="1">Belongs to the cytochrome P450 family.</text>
</comment>
<accession>A0A8J8BF50</accession>
<keyword evidence="2" id="KW-0408">Iron</keyword>
<dbReference type="Pfam" id="PF00067">
    <property type="entry name" value="p450"/>
    <property type="match status" value="1"/>
</dbReference>
<dbReference type="Gene3D" id="1.10.630.10">
    <property type="entry name" value="Cytochrome P450"/>
    <property type="match status" value="1"/>
</dbReference>
<dbReference type="SUPFAM" id="SSF48264">
    <property type="entry name" value="Cytochrome P450"/>
    <property type="match status" value="1"/>
</dbReference>
<feature type="binding site" description="axial binding residue" evidence="2">
    <location>
        <position position="425"/>
    </location>
    <ligand>
        <name>heme</name>
        <dbReference type="ChEBI" id="CHEBI:30413"/>
    </ligand>
    <ligandPart>
        <name>Fe</name>
        <dbReference type="ChEBI" id="CHEBI:18248"/>
    </ligandPart>
</feature>
<evidence type="ECO:0000313" key="5">
    <source>
        <dbReference type="Proteomes" id="UP000677913"/>
    </source>
</evidence>
<evidence type="ECO:0000256" key="1">
    <source>
        <dbReference type="ARBA" id="ARBA00010617"/>
    </source>
</evidence>
<gene>
    <name evidence="4" type="ORF">KGA66_15205</name>
</gene>
<comment type="cofactor">
    <cofactor evidence="2">
        <name>heme</name>
        <dbReference type="ChEBI" id="CHEBI:30413"/>
    </cofactor>
</comment>
<feature type="compositionally biased region" description="Gly residues" evidence="3">
    <location>
        <begin position="8"/>
        <end position="19"/>
    </location>
</feature>
<proteinExistence type="inferred from homology"/>
<protein>
    <submittedName>
        <fullName evidence="4">Cytochrome P450</fullName>
    </submittedName>
</protein>
<dbReference type="Proteomes" id="UP000677913">
    <property type="component" value="Unassembled WGS sequence"/>
</dbReference>
<dbReference type="InterPro" id="IPR001128">
    <property type="entry name" value="Cyt_P450"/>
</dbReference>
<dbReference type="RefSeq" id="WP_211468770.1">
    <property type="nucleotide sequence ID" value="NZ_JAGSXH010000049.1"/>
</dbReference>
<keyword evidence="5" id="KW-1185">Reference proteome</keyword>
<dbReference type="EMBL" id="JAGSXH010000049">
    <property type="protein sequence ID" value="MBS2964404.1"/>
    <property type="molecule type" value="Genomic_DNA"/>
</dbReference>
<dbReference type="PANTHER" id="PTHR24305:SF166">
    <property type="entry name" value="CYTOCHROME P450 12A4, MITOCHONDRIAL-RELATED"/>
    <property type="match status" value="1"/>
</dbReference>
<dbReference type="InterPro" id="IPR036396">
    <property type="entry name" value="Cyt_P450_sf"/>
</dbReference>
<evidence type="ECO:0000256" key="3">
    <source>
        <dbReference type="SAM" id="MobiDB-lite"/>
    </source>
</evidence>
<evidence type="ECO:0000313" key="4">
    <source>
        <dbReference type="EMBL" id="MBS2964404.1"/>
    </source>
</evidence>
<reference evidence="4" key="1">
    <citation type="submission" date="2021-04" db="EMBL/GenBank/DDBJ databases">
        <title>Genome based classification of Actinospica acidithermotolerans sp. nov., an actinobacterium isolated from an Indonesian hot spring.</title>
        <authorList>
            <person name="Kusuma A.B."/>
            <person name="Putra K.E."/>
            <person name="Nafisah S."/>
            <person name="Loh J."/>
            <person name="Nouioui I."/>
            <person name="Goodfellow M."/>
        </authorList>
    </citation>
    <scope>NUCLEOTIDE SEQUENCE</scope>
    <source>
        <strain evidence="4">DSM 45618</strain>
    </source>
</reference>
<organism evidence="4 5">
    <name type="scientific">Actinocrinis puniceicyclus</name>
    <dbReference type="NCBI Taxonomy" id="977794"/>
    <lineage>
        <taxon>Bacteria</taxon>
        <taxon>Bacillati</taxon>
        <taxon>Actinomycetota</taxon>
        <taxon>Actinomycetes</taxon>
        <taxon>Catenulisporales</taxon>
        <taxon>Actinospicaceae</taxon>
        <taxon>Actinocrinis</taxon>
    </lineage>
</organism>
<keyword evidence="2" id="KW-0479">Metal-binding</keyword>
<keyword evidence="2" id="KW-0349">Heme</keyword>
<feature type="region of interest" description="Disordered" evidence="3">
    <location>
        <begin position="1"/>
        <end position="41"/>
    </location>
</feature>
<dbReference type="GO" id="GO:0016705">
    <property type="term" value="F:oxidoreductase activity, acting on paired donors, with incorporation or reduction of molecular oxygen"/>
    <property type="evidence" value="ECO:0007669"/>
    <property type="project" value="InterPro"/>
</dbReference>
<dbReference type="InterPro" id="IPR002401">
    <property type="entry name" value="Cyt_P450_E_grp-I"/>
</dbReference>
<sequence>MDLPTTSPGGGAAGHGAAGAAGQCPVDHGAPAPQATIPATELPGSKSHAVFQLLNYWTRPQSFIEKARSQYGPRFQVSIRLPPRAVYVLTDSEDIKAAFTAPADVLHTGNGSATIEKYTGQSGLAWLDEDAHRIRRKLLMPSYHGPALDRIANAICEMATQDVATWPRGQAEPLHPRIHRFTLHVIREVIYGGRPPAKWEQLLDLLQEMMRFNNSMASPMLLHKMSPRGVKILRAIKPTGVDRFLKLREKADALILESIEDHRASNFRGDDLLSVLLGITHEDGSPLTNAEVRDEMTTIFLAGTETTAAAIAWAFVYLSRHRQVLEKVRAEIAEGENDTYLTAVVNEVLRVRPSIPNIIVREVKKPIVIGGVQYEPGQHLWISAFLMNRDPQLYDDPDVFRPERFLNTKPGMYTWIPFGGGRIRCLGDKIALLEMKAMIREIVTQCDLIVADQAPVRARSRIVVNVPADFARIELRDRVRDTAMV</sequence>
<dbReference type="GO" id="GO:0005506">
    <property type="term" value="F:iron ion binding"/>
    <property type="evidence" value="ECO:0007669"/>
    <property type="project" value="InterPro"/>
</dbReference>
<dbReference type="InterPro" id="IPR050121">
    <property type="entry name" value="Cytochrome_P450_monoxygenase"/>
</dbReference>
<dbReference type="PANTHER" id="PTHR24305">
    <property type="entry name" value="CYTOCHROME P450"/>
    <property type="match status" value="1"/>
</dbReference>